<gene>
    <name evidence="3" type="ordered locus">Belba_0925</name>
</gene>
<dbReference type="InterPro" id="IPR041698">
    <property type="entry name" value="Methyltransf_25"/>
</dbReference>
<dbReference type="GO" id="GO:0032259">
    <property type="term" value="P:methylation"/>
    <property type="evidence" value="ECO:0007669"/>
    <property type="project" value="UniProtKB-KW"/>
</dbReference>
<keyword evidence="1" id="KW-0808">Transferase</keyword>
<dbReference type="Proteomes" id="UP000006050">
    <property type="component" value="Chromosome"/>
</dbReference>
<dbReference type="SUPFAM" id="SSF53335">
    <property type="entry name" value="S-adenosyl-L-methionine-dependent methyltransferases"/>
    <property type="match status" value="1"/>
</dbReference>
<evidence type="ECO:0000313" key="4">
    <source>
        <dbReference type="Proteomes" id="UP000006050"/>
    </source>
</evidence>
<dbReference type="PATRIC" id="fig|866536.3.peg.950"/>
<proteinExistence type="predicted"/>
<keyword evidence="3" id="KW-0830">Ubiquinone</keyword>
<dbReference type="Pfam" id="PF13649">
    <property type="entry name" value="Methyltransf_25"/>
    <property type="match status" value="1"/>
</dbReference>
<sequence>MKRDSLDNWKKFGKTDPYFGVLSDEKYKTENITEDGLNEFFETGEAYVKETAERITQAFSISLDQASILDFGCGVGRLAIPFSRITGKEVVGLDISPEIIEKAKEHAHTFERENVRFQVYDGKNLPELPSFDLVNSYIVLQHIEVDRGLALLQQLLDKVKIGGVAHVQITHGHELPTKSYLNFYLRTKVPAYNFLYSSIKHREFKFEPVMQMNLYNTSLLKSLFAKYSSEVKEVKTNHGGFLGSFYMIKREY</sequence>
<evidence type="ECO:0000256" key="1">
    <source>
        <dbReference type="ARBA" id="ARBA00022679"/>
    </source>
</evidence>
<dbReference type="RefSeq" id="WP_014771579.1">
    <property type="nucleotide sequence ID" value="NC_018010.1"/>
</dbReference>
<feature type="domain" description="Methyltransferase" evidence="2">
    <location>
        <begin position="68"/>
        <end position="163"/>
    </location>
</feature>
<evidence type="ECO:0000259" key="2">
    <source>
        <dbReference type="Pfam" id="PF13649"/>
    </source>
</evidence>
<reference evidence="4" key="1">
    <citation type="submission" date="2012-06" db="EMBL/GenBank/DDBJ databases">
        <title>The complete genome of Belliella baltica DSM 15883.</title>
        <authorList>
            <person name="Lucas S."/>
            <person name="Copeland A."/>
            <person name="Lapidus A."/>
            <person name="Goodwin L."/>
            <person name="Pitluck S."/>
            <person name="Peters L."/>
            <person name="Mikhailova N."/>
            <person name="Davenport K."/>
            <person name="Kyrpides N."/>
            <person name="Mavromatis K."/>
            <person name="Pagani I."/>
            <person name="Ivanova N."/>
            <person name="Ovchinnikova G."/>
            <person name="Zeytun A."/>
            <person name="Detter J.C."/>
            <person name="Han C."/>
            <person name="Land M."/>
            <person name="Hauser L."/>
            <person name="Markowitz V."/>
            <person name="Cheng J.-F."/>
            <person name="Hugenholtz P."/>
            <person name="Woyke T."/>
            <person name="Wu D."/>
            <person name="Tindall B."/>
            <person name="Pomrenke H."/>
            <person name="Brambilla E."/>
            <person name="Klenk H.-P."/>
            <person name="Eisen J.A."/>
        </authorList>
    </citation>
    <scope>NUCLEOTIDE SEQUENCE [LARGE SCALE GENOMIC DNA]</scope>
    <source>
        <strain evidence="4">DSM 15883 / CIP 108006 / LMG 21964 / BA134</strain>
    </source>
</reference>
<keyword evidence="4" id="KW-1185">Reference proteome</keyword>
<dbReference type="AlphaFoldDB" id="I3Z2V3"/>
<dbReference type="eggNOG" id="COG2226">
    <property type="taxonomic scope" value="Bacteria"/>
</dbReference>
<protein>
    <submittedName>
        <fullName evidence="3">Methylase involved in ubiquinone/menaquinone biosynthesis</fullName>
    </submittedName>
</protein>
<dbReference type="GO" id="GO:0008168">
    <property type="term" value="F:methyltransferase activity"/>
    <property type="evidence" value="ECO:0007669"/>
    <property type="project" value="UniProtKB-KW"/>
</dbReference>
<evidence type="ECO:0000313" key="3">
    <source>
        <dbReference type="EMBL" id="AFL83571.1"/>
    </source>
</evidence>
<dbReference type="STRING" id="866536.Belba_0925"/>
<dbReference type="Gene3D" id="3.40.50.150">
    <property type="entry name" value="Vaccinia Virus protein VP39"/>
    <property type="match status" value="1"/>
</dbReference>
<dbReference type="CDD" id="cd02440">
    <property type="entry name" value="AdoMet_MTases"/>
    <property type="match status" value="1"/>
</dbReference>
<name>I3Z2V3_BELBD</name>
<dbReference type="KEGG" id="bbd:Belba_0925"/>
<keyword evidence="3" id="KW-0489">Methyltransferase</keyword>
<organism evidence="3 4">
    <name type="scientific">Belliella baltica (strain DSM 15883 / CIP 108006 / LMG 21964 / BA134)</name>
    <dbReference type="NCBI Taxonomy" id="866536"/>
    <lineage>
        <taxon>Bacteria</taxon>
        <taxon>Pseudomonadati</taxon>
        <taxon>Bacteroidota</taxon>
        <taxon>Cytophagia</taxon>
        <taxon>Cytophagales</taxon>
        <taxon>Cyclobacteriaceae</taxon>
        <taxon>Belliella</taxon>
    </lineage>
</organism>
<dbReference type="PANTHER" id="PTHR43861">
    <property type="entry name" value="TRANS-ACONITATE 2-METHYLTRANSFERASE-RELATED"/>
    <property type="match status" value="1"/>
</dbReference>
<dbReference type="OrthoDB" id="9791837at2"/>
<dbReference type="InterPro" id="IPR029063">
    <property type="entry name" value="SAM-dependent_MTases_sf"/>
</dbReference>
<dbReference type="EMBL" id="CP003281">
    <property type="protein sequence ID" value="AFL83571.1"/>
    <property type="molecule type" value="Genomic_DNA"/>
</dbReference>
<accession>I3Z2V3</accession>
<dbReference type="HOGENOM" id="CLU_096078_0_0_10"/>